<keyword evidence="1 4" id="KW-0479">Metal-binding</keyword>
<dbReference type="PANTHER" id="PTHR13309">
    <property type="entry name" value="NUCLEAR FRAGILE X MENTAL RETARDATION PROTEIN INTERACTING PROTEIN 1"/>
    <property type="match status" value="1"/>
</dbReference>
<dbReference type="SUPFAM" id="SSF90229">
    <property type="entry name" value="CCCH zinc finger"/>
    <property type="match status" value="1"/>
</dbReference>
<dbReference type="GO" id="GO:0000492">
    <property type="term" value="P:box C/D snoRNP assembly"/>
    <property type="evidence" value="ECO:0007669"/>
    <property type="project" value="TreeGrafter"/>
</dbReference>
<dbReference type="InParanoid" id="A0A066W5F6"/>
<dbReference type="HOGENOM" id="CLU_025223_0_0_1"/>
<dbReference type="Gene3D" id="4.10.1000.10">
    <property type="entry name" value="Zinc finger, CCCH-type"/>
    <property type="match status" value="1"/>
</dbReference>
<feature type="region of interest" description="Disordered" evidence="5">
    <location>
        <begin position="1"/>
        <end position="86"/>
    </location>
</feature>
<accession>A0A066W5F6</accession>
<dbReference type="GO" id="GO:0008270">
    <property type="term" value="F:zinc ion binding"/>
    <property type="evidence" value="ECO:0007669"/>
    <property type="project" value="UniProtKB-KW"/>
</dbReference>
<dbReference type="OMA" id="EWINQRK"/>
<dbReference type="EMBL" id="JMSN01000028">
    <property type="protein sequence ID" value="KDN47768.1"/>
    <property type="molecule type" value="Genomic_DNA"/>
</dbReference>
<organism evidence="7 8">
    <name type="scientific">Tilletiaria anomala (strain ATCC 24038 / CBS 436.72 / UBC 951)</name>
    <dbReference type="NCBI Taxonomy" id="1037660"/>
    <lineage>
        <taxon>Eukaryota</taxon>
        <taxon>Fungi</taxon>
        <taxon>Dikarya</taxon>
        <taxon>Basidiomycota</taxon>
        <taxon>Ustilaginomycotina</taxon>
        <taxon>Exobasidiomycetes</taxon>
        <taxon>Georgefischeriales</taxon>
        <taxon>Tilletiariaceae</taxon>
        <taxon>Tilletiaria</taxon>
    </lineage>
</organism>
<keyword evidence="3 4" id="KW-0862">Zinc</keyword>
<dbReference type="InterPro" id="IPR019496">
    <property type="entry name" value="NUFIP1_cons_dom"/>
</dbReference>
<dbReference type="OrthoDB" id="18412at2759"/>
<dbReference type="PANTHER" id="PTHR13309:SF0">
    <property type="entry name" value="FMR1-INTERACTING PROTEIN NUFIP1"/>
    <property type="match status" value="1"/>
</dbReference>
<evidence type="ECO:0000313" key="7">
    <source>
        <dbReference type="EMBL" id="KDN47768.1"/>
    </source>
</evidence>
<dbReference type="InterPro" id="IPR039136">
    <property type="entry name" value="NUFIP1-like"/>
</dbReference>
<feature type="domain" description="C3H1-type" evidence="6">
    <location>
        <begin position="331"/>
        <end position="358"/>
    </location>
</feature>
<feature type="region of interest" description="Disordered" evidence="5">
    <location>
        <begin position="220"/>
        <end position="305"/>
    </location>
</feature>
<dbReference type="InterPro" id="IPR000571">
    <property type="entry name" value="Znf_CCCH"/>
</dbReference>
<feature type="region of interest" description="Disordered" evidence="5">
    <location>
        <begin position="359"/>
        <end position="389"/>
    </location>
</feature>
<feature type="compositionally biased region" description="Polar residues" evidence="5">
    <location>
        <begin position="44"/>
        <end position="55"/>
    </location>
</feature>
<evidence type="ECO:0000256" key="4">
    <source>
        <dbReference type="PROSITE-ProRule" id="PRU00723"/>
    </source>
</evidence>
<feature type="compositionally biased region" description="Pro residues" evidence="5">
    <location>
        <begin position="377"/>
        <end position="386"/>
    </location>
</feature>
<evidence type="ECO:0000259" key="6">
    <source>
        <dbReference type="PROSITE" id="PS50103"/>
    </source>
</evidence>
<dbReference type="SMART" id="SM00356">
    <property type="entry name" value="ZnF_C3H1"/>
    <property type="match status" value="1"/>
</dbReference>
<reference evidence="7 8" key="1">
    <citation type="submission" date="2014-05" db="EMBL/GenBank/DDBJ databases">
        <title>Draft genome sequence of a rare smut relative, Tilletiaria anomala UBC 951.</title>
        <authorList>
            <consortium name="DOE Joint Genome Institute"/>
            <person name="Toome M."/>
            <person name="Kuo A."/>
            <person name="Henrissat B."/>
            <person name="Lipzen A."/>
            <person name="Tritt A."/>
            <person name="Yoshinaga Y."/>
            <person name="Zane M."/>
            <person name="Barry K."/>
            <person name="Grigoriev I.V."/>
            <person name="Spatafora J.W."/>
            <person name="Aimea M.C."/>
        </authorList>
    </citation>
    <scope>NUCLEOTIDE SEQUENCE [LARGE SCALE GENOMIC DNA]</scope>
    <source>
        <strain evidence="7 8">UBC 951</strain>
    </source>
</reference>
<gene>
    <name evidence="7" type="ORF">K437DRAFT_255781</name>
</gene>
<protein>
    <recommendedName>
        <fullName evidence="6">C3H1-type domain-containing protein</fullName>
    </recommendedName>
</protein>
<evidence type="ECO:0000256" key="1">
    <source>
        <dbReference type="ARBA" id="ARBA00022723"/>
    </source>
</evidence>
<evidence type="ECO:0000256" key="3">
    <source>
        <dbReference type="ARBA" id="ARBA00022833"/>
    </source>
</evidence>
<dbReference type="GO" id="GO:0003723">
    <property type="term" value="F:RNA binding"/>
    <property type="evidence" value="ECO:0007669"/>
    <property type="project" value="InterPro"/>
</dbReference>
<dbReference type="InterPro" id="IPR036855">
    <property type="entry name" value="Znf_CCCH_sf"/>
</dbReference>
<name>A0A066W5F6_TILAU</name>
<comment type="caution">
    <text evidence="7">The sequence shown here is derived from an EMBL/GenBank/DDBJ whole genome shotgun (WGS) entry which is preliminary data.</text>
</comment>
<evidence type="ECO:0000256" key="5">
    <source>
        <dbReference type="SAM" id="MobiDB-lite"/>
    </source>
</evidence>
<dbReference type="PROSITE" id="PS50103">
    <property type="entry name" value="ZF_C3H1"/>
    <property type="match status" value="1"/>
</dbReference>
<dbReference type="RefSeq" id="XP_013243960.1">
    <property type="nucleotide sequence ID" value="XM_013388506.1"/>
</dbReference>
<dbReference type="GeneID" id="25264248"/>
<feature type="zinc finger region" description="C3H1-type" evidence="4">
    <location>
        <begin position="331"/>
        <end position="358"/>
    </location>
</feature>
<keyword evidence="8" id="KW-1185">Reference proteome</keyword>
<dbReference type="Proteomes" id="UP000027361">
    <property type="component" value="Unassembled WGS sequence"/>
</dbReference>
<evidence type="ECO:0000313" key="8">
    <source>
        <dbReference type="Proteomes" id="UP000027361"/>
    </source>
</evidence>
<keyword evidence="2 4" id="KW-0863">Zinc-finger</keyword>
<dbReference type="STRING" id="1037660.A0A066W5F6"/>
<dbReference type="Pfam" id="PF10453">
    <property type="entry name" value="NUFIP1"/>
    <property type="match status" value="1"/>
</dbReference>
<feature type="compositionally biased region" description="Acidic residues" evidence="5">
    <location>
        <begin position="296"/>
        <end position="305"/>
    </location>
</feature>
<feature type="compositionally biased region" description="Basic and acidic residues" evidence="5">
    <location>
        <begin position="220"/>
        <end position="247"/>
    </location>
</feature>
<proteinExistence type="predicted"/>
<evidence type="ECO:0000256" key="2">
    <source>
        <dbReference type="ARBA" id="ARBA00022771"/>
    </source>
</evidence>
<dbReference type="AlphaFoldDB" id="A0A066W5F6"/>
<dbReference type="GO" id="GO:0005634">
    <property type="term" value="C:nucleus"/>
    <property type="evidence" value="ECO:0007669"/>
    <property type="project" value="TreeGrafter"/>
</dbReference>
<sequence>MSFSRGGGPQHWRPRQSDSGWQGRTPGAPAAGTPSIDYHHADQSGYNEQQFQGTRLDSGRGRHSRGFASSRGGAGRGGLPSAYNGRRISAGLSPSAAGVSSGRDGHLQCDFVFSIDDPVRPGQRCSWRSPTSLALTLHKADRHLIYPPGGPAALKRVDPMLVEEERERRMRQKKGWEDEETQLAMIQGLNVNLSTPEMVKQWIAERKKRWPTAQAIERKKVEDDWQGKSKNHDVGDRHRNKRQRVEEVVVTGDPRPPVANADASDEEDGPERLPISLSPPSEEGNVGEDAAAVPDELGDDSDGAVEEVSSKAVLTGGENSIMEQSAQRAGTAQRTICKFWLQGRCGYGEQCRNLHETADGSIPAQRARPAHLQNKPRPTPRAPPANPFAQPDLLRQMLAKEIGQHVDATIQSIRFLSKNDWLLHAERELGAAEEQRKRRGMIQELTDEEPQSSDATALERIQDLEPSLQAGALPTVASASKPGAKSLYRPPSPLLRPLVELQWPPEPDPMIFLDPLKRDDPKPLRPAQLEKLALDAHVRDILCPPSELHPEGVLNKSLARGLDSLLALPTEAHRFSAIELILGVSPLSPAHAHDVATVGGSRDAQQQPGGGLNKRKLYGETELFRLGLRIGPAEVPLVRRLAERVSQIMEGKVNYEAQTVAKQEDLWRAEGERIDILRKLGIEVD</sequence>